<proteinExistence type="predicted"/>
<keyword evidence="1" id="KW-0732">Signal</keyword>
<name>A0A1Y1VQV2_9FUNG</name>
<feature type="chain" id="PRO_5013050478" evidence="1">
    <location>
        <begin position="21"/>
        <end position="161"/>
    </location>
</feature>
<reference evidence="2 3" key="2">
    <citation type="submission" date="2016-08" db="EMBL/GenBank/DDBJ databases">
        <title>Pervasive Adenine N6-methylation of Active Genes in Fungi.</title>
        <authorList>
            <consortium name="DOE Joint Genome Institute"/>
            <person name="Mondo S.J."/>
            <person name="Dannebaum R.O."/>
            <person name="Kuo R.C."/>
            <person name="Labutti K."/>
            <person name="Haridas S."/>
            <person name="Kuo A."/>
            <person name="Salamov A."/>
            <person name="Ahrendt S.R."/>
            <person name="Lipzen A."/>
            <person name="Sullivan W."/>
            <person name="Andreopoulos W.B."/>
            <person name="Clum A."/>
            <person name="Lindquist E."/>
            <person name="Daum C."/>
            <person name="Ramamoorthy G.K."/>
            <person name="Gryganskyi A."/>
            <person name="Culley D."/>
            <person name="Magnuson J.K."/>
            <person name="James T.Y."/>
            <person name="O'Malley M.A."/>
            <person name="Stajich J.E."/>
            <person name="Spatafora J.W."/>
            <person name="Visel A."/>
            <person name="Grigoriev I.V."/>
        </authorList>
    </citation>
    <scope>NUCLEOTIDE SEQUENCE [LARGE SCALE GENOMIC DNA]</scope>
    <source>
        <strain evidence="2 3">S4</strain>
    </source>
</reference>
<reference evidence="2 3" key="1">
    <citation type="submission" date="2016-08" db="EMBL/GenBank/DDBJ databases">
        <title>A Parts List for Fungal Cellulosomes Revealed by Comparative Genomics.</title>
        <authorList>
            <consortium name="DOE Joint Genome Institute"/>
            <person name="Haitjema C.H."/>
            <person name="Gilmore S.P."/>
            <person name="Henske J.K."/>
            <person name="Solomon K.V."/>
            <person name="De Groot R."/>
            <person name="Kuo A."/>
            <person name="Mondo S.J."/>
            <person name="Salamov A.A."/>
            <person name="Labutti K."/>
            <person name="Zhao Z."/>
            <person name="Chiniquy J."/>
            <person name="Barry K."/>
            <person name="Brewer H.M."/>
            <person name="Purvine S.O."/>
            <person name="Wright A.T."/>
            <person name="Boxma B."/>
            <person name="Van Alen T."/>
            <person name="Hackstein J.H."/>
            <person name="Baker S.E."/>
            <person name="Grigoriev I.V."/>
            <person name="O'Malley M.A."/>
        </authorList>
    </citation>
    <scope>NUCLEOTIDE SEQUENCE [LARGE SCALE GENOMIC DNA]</scope>
    <source>
        <strain evidence="2 3">S4</strain>
    </source>
</reference>
<keyword evidence="3" id="KW-1185">Reference proteome</keyword>
<dbReference type="AlphaFoldDB" id="A0A1Y1VQV2"/>
<evidence type="ECO:0000313" key="2">
    <source>
        <dbReference type="EMBL" id="ORX63553.1"/>
    </source>
</evidence>
<evidence type="ECO:0000313" key="3">
    <source>
        <dbReference type="Proteomes" id="UP000193944"/>
    </source>
</evidence>
<sequence length="161" mass="18508">MRLLGFFFLLINSLLISVNCHSIDTETTPFDKRGLGHIQLGKGACKSLSFDSYGYILDWRPSWVFICVKPRQGNKTLFVEKWDDVGRFRVSSRGGKTNGIVCACDDNDCITSKRKQYQKNGTRCVWAKMNEEECCVKTEKANDKKAVYECWKQGKTRQNRC</sequence>
<dbReference type="Proteomes" id="UP000193944">
    <property type="component" value="Unassembled WGS sequence"/>
</dbReference>
<comment type="caution">
    <text evidence="2">The sequence shown here is derived from an EMBL/GenBank/DDBJ whole genome shotgun (WGS) entry which is preliminary data.</text>
</comment>
<evidence type="ECO:0000256" key="1">
    <source>
        <dbReference type="SAM" id="SignalP"/>
    </source>
</evidence>
<accession>A0A1Y1VQV2</accession>
<protein>
    <submittedName>
        <fullName evidence="2">Uncharacterized protein</fullName>
    </submittedName>
</protein>
<organism evidence="2 3">
    <name type="scientific">Anaeromyces robustus</name>
    <dbReference type="NCBI Taxonomy" id="1754192"/>
    <lineage>
        <taxon>Eukaryota</taxon>
        <taxon>Fungi</taxon>
        <taxon>Fungi incertae sedis</taxon>
        <taxon>Chytridiomycota</taxon>
        <taxon>Chytridiomycota incertae sedis</taxon>
        <taxon>Neocallimastigomycetes</taxon>
        <taxon>Neocallimastigales</taxon>
        <taxon>Neocallimastigaceae</taxon>
        <taxon>Anaeromyces</taxon>
    </lineage>
</organism>
<gene>
    <name evidence="2" type="ORF">BCR32DRAFT_330834</name>
</gene>
<feature type="signal peptide" evidence="1">
    <location>
        <begin position="1"/>
        <end position="20"/>
    </location>
</feature>
<dbReference type="EMBL" id="MCFG01000616">
    <property type="protein sequence ID" value="ORX63553.1"/>
    <property type="molecule type" value="Genomic_DNA"/>
</dbReference>